<dbReference type="EMBL" id="KZ613493">
    <property type="protein sequence ID" value="PMD18591.1"/>
    <property type="molecule type" value="Genomic_DNA"/>
</dbReference>
<gene>
    <name evidence="1" type="ORF">NA56DRAFT_751274</name>
</gene>
<protein>
    <submittedName>
        <fullName evidence="1">Uncharacterized protein</fullName>
    </submittedName>
</protein>
<organism evidence="1 2">
    <name type="scientific">Hyaloscypha hepaticicola</name>
    <dbReference type="NCBI Taxonomy" id="2082293"/>
    <lineage>
        <taxon>Eukaryota</taxon>
        <taxon>Fungi</taxon>
        <taxon>Dikarya</taxon>
        <taxon>Ascomycota</taxon>
        <taxon>Pezizomycotina</taxon>
        <taxon>Leotiomycetes</taxon>
        <taxon>Helotiales</taxon>
        <taxon>Hyaloscyphaceae</taxon>
        <taxon>Hyaloscypha</taxon>
    </lineage>
</organism>
<evidence type="ECO:0000313" key="1">
    <source>
        <dbReference type="EMBL" id="PMD18591.1"/>
    </source>
</evidence>
<name>A0A2J6PX48_9HELO</name>
<accession>A0A2J6PX48</accession>
<reference evidence="1 2" key="1">
    <citation type="submission" date="2016-05" db="EMBL/GenBank/DDBJ databases">
        <title>A degradative enzymes factory behind the ericoid mycorrhizal symbiosis.</title>
        <authorList>
            <consortium name="DOE Joint Genome Institute"/>
            <person name="Martino E."/>
            <person name="Morin E."/>
            <person name="Grelet G."/>
            <person name="Kuo A."/>
            <person name="Kohler A."/>
            <person name="Daghino S."/>
            <person name="Barry K."/>
            <person name="Choi C."/>
            <person name="Cichocki N."/>
            <person name="Clum A."/>
            <person name="Copeland A."/>
            <person name="Hainaut M."/>
            <person name="Haridas S."/>
            <person name="Labutti K."/>
            <person name="Lindquist E."/>
            <person name="Lipzen A."/>
            <person name="Khouja H.-R."/>
            <person name="Murat C."/>
            <person name="Ohm R."/>
            <person name="Olson A."/>
            <person name="Spatafora J."/>
            <person name="Veneault-Fourrey C."/>
            <person name="Henrissat B."/>
            <person name="Grigoriev I."/>
            <person name="Martin F."/>
            <person name="Perotto S."/>
        </authorList>
    </citation>
    <scope>NUCLEOTIDE SEQUENCE [LARGE SCALE GENOMIC DNA]</scope>
    <source>
        <strain evidence="1 2">UAMH 7357</strain>
    </source>
</reference>
<dbReference type="Proteomes" id="UP000235672">
    <property type="component" value="Unassembled WGS sequence"/>
</dbReference>
<keyword evidence="2" id="KW-1185">Reference proteome</keyword>
<dbReference type="AlphaFoldDB" id="A0A2J6PX48"/>
<proteinExistence type="predicted"/>
<evidence type="ECO:0000313" key="2">
    <source>
        <dbReference type="Proteomes" id="UP000235672"/>
    </source>
</evidence>
<sequence length="146" mass="17386">MTKRHQSFLNSSLNTAALTTTSNVATSTALEHRSRRTKHYCEIEGARDRAIIPWLLQKTRSETEVREKSNYSNAHRNTYYVKSAIMCFCYLSLYECGHKHLGRIYCLRRNGFLCDDATIVVEELYWECEECIEYDRYLREQYNLRY</sequence>